<evidence type="ECO:0000259" key="4">
    <source>
        <dbReference type="Pfam" id="PF14479"/>
    </source>
</evidence>
<accession>A0A3D8SGB7</accession>
<proteinExistence type="predicted"/>
<evidence type="ECO:0000256" key="1">
    <source>
        <dbReference type="ARBA" id="ARBA00022737"/>
    </source>
</evidence>
<dbReference type="EMBL" id="PDLN01000005">
    <property type="protein sequence ID" value="RDW85385.1"/>
    <property type="molecule type" value="Genomic_DNA"/>
</dbReference>
<feature type="domain" description="Prion-inhibition and propagation HeLo" evidence="4">
    <location>
        <begin position="7"/>
        <end position="171"/>
    </location>
</feature>
<feature type="repeat" description="ANK" evidence="3">
    <location>
        <begin position="872"/>
        <end position="904"/>
    </location>
</feature>
<dbReference type="Gene3D" id="1.20.120.1020">
    <property type="entry name" value="Prion-inhibition and propagation, HeLo domain"/>
    <property type="match status" value="1"/>
</dbReference>
<dbReference type="PANTHER" id="PTHR24123">
    <property type="entry name" value="ANKYRIN REPEAT-CONTAINING"/>
    <property type="match status" value="1"/>
</dbReference>
<dbReference type="InterPro" id="IPR029498">
    <property type="entry name" value="HeLo_dom"/>
</dbReference>
<dbReference type="Gene3D" id="3.40.50.300">
    <property type="entry name" value="P-loop containing nucleotide triphosphate hydrolases"/>
    <property type="match status" value="1"/>
</dbReference>
<dbReference type="AlphaFoldDB" id="A0A3D8SGB7"/>
<dbReference type="InterPro" id="IPR051165">
    <property type="entry name" value="Multifunctional_ANK_Repeat"/>
</dbReference>
<comment type="caution">
    <text evidence="6">The sequence shown here is derived from an EMBL/GenBank/DDBJ whole genome shotgun (WGS) entry which is preliminary data.</text>
</comment>
<feature type="repeat" description="ANK" evidence="3">
    <location>
        <begin position="1025"/>
        <end position="1057"/>
    </location>
</feature>
<reference evidence="6 7" key="1">
    <citation type="journal article" date="2018" name="IMA Fungus">
        <title>IMA Genome-F 9: Draft genome sequence of Annulohypoxylon stygium, Aspergillus mulundensis, Berkeleyomyces basicola (syn. Thielaviopsis basicola), Ceratocystis smalleyi, two Cercospora beticola strains, Coleophoma cylindrospora, Fusarium fracticaudum, Phialophora cf. hyalina, and Morchella septimelata.</title>
        <authorList>
            <person name="Wingfield B.D."/>
            <person name="Bills G.F."/>
            <person name="Dong Y."/>
            <person name="Huang W."/>
            <person name="Nel W.J."/>
            <person name="Swalarsk-Parry B.S."/>
            <person name="Vaghefi N."/>
            <person name="Wilken P.M."/>
            <person name="An Z."/>
            <person name="de Beer Z.W."/>
            <person name="De Vos L."/>
            <person name="Chen L."/>
            <person name="Duong T.A."/>
            <person name="Gao Y."/>
            <person name="Hammerbacher A."/>
            <person name="Kikkert J.R."/>
            <person name="Li Y."/>
            <person name="Li H."/>
            <person name="Li K."/>
            <person name="Li Q."/>
            <person name="Liu X."/>
            <person name="Ma X."/>
            <person name="Naidoo K."/>
            <person name="Pethybridge S.J."/>
            <person name="Sun J."/>
            <person name="Steenkamp E.T."/>
            <person name="van der Nest M.A."/>
            <person name="van Wyk S."/>
            <person name="Wingfield M.J."/>
            <person name="Xiong C."/>
            <person name="Yue Q."/>
            <person name="Zhang X."/>
        </authorList>
    </citation>
    <scope>NUCLEOTIDE SEQUENCE [LARGE SCALE GENOMIC DNA]</scope>
    <source>
        <strain evidence="6 7">BP5796</strain>
    </source>
</reference>
<keyword evidence="1" id="KW-0677">Repeat</keyword>
<evidence type="ECO:0000313" key="6">
    <source>
        <dbReference type="EMBL" id="RDW85385.1"/>
    </source>
</evidence>
<feature type="repeat" description="ANK" evidence="3">
    <location>
        <begin position="935"/>
        <end position="967"/>
    </location>
</feature>
<organism evidence="6 7">
    <name type="scientific">Coleophoma crateriformis</name>
    <dbReference type="NCBI Taxonomy" id="565419"/>
    <lineage>
        <taxon>Eukaryota</taxon>
        <taxon>Fungi</taxon>
        <taxon>Dikarya</taxon>
        <taxon>Ascomycota</taxon>
        <taxon>Pezizomycotina</taxon>
        <taxon>Leotiomycetes</taxon>
        <taxon>Helotiales</taxon>
        <taxon>Dermateaceae</taxon>
        <taxon>Coleophoma</taxon>
    </lineage>
</organism>
<dbReference type="Pfam" id="PF14479">
    <property type="entry name" value="HeLo"/>
    <property type="match status" value="1"/>
</dbReference>
<evidence type="ECO:0000256" key="3">
    <source>
        <dbReference type="PROSITE-ProRule" id="PRU00023"/>
    </source>
</evidence>
<dbReference type="SUPFAM" id="SSF48403">
    <property type="entry name" value="Ankyrin repeat"/>
    <property type="match status" value="2"/>
</dbReference>
<dbReference type="InterPro" id="IPR056884">
    <property type="entry name" value="NPHP3-like_N"/>
</dbReference>
<dbReference type="Pfam" id="PF12796">
    <property type="entry name" value="Ank_2"/>
    <property type="match status" value="6"/>
</dbReference>
<feature type="repeat" description="ANK" evidence="3">
    <location>
        <begin position="992"/>
        <end position="1024"/>
    </location>
</feature>
<dbReference type="Proteomes" id="UP000256328">
    <property type="component" value="Unassembled WGS sequence"/>
</dbReference>
<dbReference type="InterPro" id="IPR002110">
    <property type="entry name" value="Ankyrin_rpt"/>
</dbReference>
<dbReference type="InterPro" id="IPR038305">
    <property type="entry name" value="HeLo_sf"/>
</dbReference>
<keyword evidence="2 3" id="KW-0040">ANK repeat</keyword>
<feature type="repeat" description="ANK" evidence="3">
    <location>
        <begin position="809"/>
        <end position="841"/>
    </location>
</feature>
<dbReference type="PRINTS" id="PR01415">
    <property type="entry name" value="ANKYRIN"/>
</dbReference>
<dbReference type="PANTHER" id="PTHR24123:SF33">
    <property type="entry name" value="PROTEIN HOS4"/>
    <property type="match status" value="1"/>
</dbReference>
<feature type="repeat" description="ANK" evidence="3">
    <location>
        <begin position="1125"/>
        <end position="1157"/>
    </location>
</feature>
<keyword evidence="7" id="KW-1185">Reference proteome</keyword>
<dbReference type="PROSITE" id="PS50297">
    <property type="entry name" value="ANK_REP_REGION"/>
    <property type="match status" value="9"/>
</dbReference>
<gene>
    <name evidence="6" type="ORF">BP5796_03710</name>
</gene>
<sequence length="1280" mass="141510">MDPISFTVGIVGLAGLFSVCLDVIDKVDSYKDFGLESRSITAQFEADKHLFKKWAHDVGIDKDSSGGNTHDALDNPETKLIVEKILMSIQEIFSKTENIVSTLHPTGEAGPTSFPDGIHFLNALKKPKKSEGAISRRGRIGWSLRSKTRFINQVERFGALVGRLHSLVPPKGSIGQVDVHPGPLSNGLSSRNDGAMWVSDSQKLLSDMKKRFESETRKDLDSWLGASWTNNIYDNFIRRRVDGTCEWILSRQVFLDWVSPDFPSGTAKILWVNGPAGHGKSILCANVIRYLSAVLEAPLAYHFCSSGSETRDPLTIVRSWISQVISCNRDAFELACDTYDIKDGHTASQTEIIELFQSIVHDIPDCTFVVDGLDECTWVEEKWKTDDAKSLTGFFDSIKQAVTHKTARILILSRDEPEIRHGLRTTLIDDVKQGFSEYKICPDDVRSDAMSFSRSVVDKQLTNKSEKLKEELSQRMANRCDGMFLWVKMLEGDLRGGKNKKQLEETIDHAPTALDHLYDRNWMKISHLQDKDRLRVFSILRWAAFSLRPLTILELTEALLIMDDNDFEDILLDELPDTIDEEYVNGELLGLCGSFLDIQKKEPNQDLGSRTIHLAHFSVKQYILCNMSAQGGLLPANEQLRATNEAFQSNIVANMCLRYLNLRNVWQEPLHFESGPVKRPFLDYAAGSWHHHTNENGSNYREVVELINALFSPENKSWEPWKNWFDANNNKSNIPEYQRGYTSTNILFYAALLGLRDTITYLLEEKGLDVNYVDEFQRTAIQAAAAKGQTLIVKLILAKDGDVTVPNIEGWTPLNLASDNGHVDIVKLVLEKGADVTKASNKGWSPLNSASDNGHIEVVKLLLEKGADITNEGWTPLNSASYSGHANVVKLLLEKGADVTNEGWTPLNSASYSGHADVVKLLLENGADVTKANSRGWTPLNSASGNGHIEVVKLLLEKGADITKANNEDSGHIEVVKLLLEKGADVTKANSRGWTPLNSASDSGHIEVVKLLLEKGADITKASNNGWTPLSSASDSGNLDVVEILLEKGADITAGTVSGHIPILSAVEKGHEVIANALLKHSDLSQYTHDVLNNLLYASAYGGCLSLLRLLIEQHEVAYDSIDIQGRNAAHFAALGGNLDILEYLLTKGINPSNIDMQGYGLLHYAASGASFDVVEKVIPFYKADLTRYNTWSPLHWACRRGSPALVKLLLENGLCESPVTTTDPVGHWSPYSIAAFHQNGNILDEPGKDIHGLKDVDLNTKVIGATDANMISMADVSPA</sequence>
<dbReference type="PROSITE" id="PS50088">
    <property type="entry name" value="ANK_REPEAT"/>
    <property type="match status" value="10"/>
</dbReference>
<evidence type="ECO:0000313" key="7">
    <source>
        <dbReference type="Proteomes" id="UP000256328"/>
    </source>
</evidence>
<protein>
    <submittedName>
        <fullName evidence="6">Uncharacterized protein</fullName>
    </submittedName>
</protein>
<name>A0A3D8SGB7_9HELO</name>
<feature type="repeat" description="ANK" evidence="3">
    <location>
        <begin position="1190"/>
        <end position="1214"/>
    </location>
</feature>
<dbReference type="SMART" id="SM00248">
    <property type="entry name" value="ANK"/>
    <property type="match status" value="15"/>
</dbReference>
<dbReference type="InterPro" id="IPR036770">
    <property type="entry name" value="Ankyrin_rpt-contain_sf"/>
</dbReference>
<dbReference type="SUPFAM" id="SSF52540">
    <property type="entry name" value="P-loop containing nucleoside triphosphate hydrolases"/>
    <property type="match status" value="1"/>
</dbReference>
<feature type="repeat" description="ANK" evidence="3">
    <location>
        <begin position="842"/>
        <end position="874"/>
    </location>
</feature>
<dbReference type="Gene3D" id="1.25.40.20">
    <property type="entry name" value="Ankyrin repeat-containing domain"/>
    <property type="match status" value="4"/>
</dbReference>
<evidence type="ECO:0000259" key="5">
    <source>
        <dbReference type="Pfam" id="PF24883"/>
    </source>
</evidence>
<dbReference type="InterPro" id="IPR027417">
    <property type="entry name" value="P-loop_NTPase"/>
</dbReference>
<dbReference type="Pfam" id="PF24883">
    <property type="entry name" value="NPHP3_N"/>
    <property type="match status" value="1"/>
</dbReference>
<feature type="repeat" description="ANK" evidence="3">
    <location>
        <begin position="902"/>
        <end position="934"/>
    </location>
</feature>
<dbReference type="OrthoDB" id="3536807at2759"/>
<feature type="repeat" description="ANK" evidence="3">
    <location>
        <begin position="971"/>
        <end position="991"/>
    </location>
</feature>
<feature type="domain" description="Nephrocystin 3-like N-terminal" evidence="5">
    <location>
        <begin position="243"/>
        <end position="414"/>
    </location>
</feature>
<evidence type="ECO:0000256" key="2">
    <source>
        <dbReference type="ARBA" id="ARBA00023043"/>
    </source>
</evidence>